<evidence type="ECO:0000313" key="2">
    <source>
        <dbReference type="EMBL" id="KLU98525.1"/>
    </source>
</evidence>
<feature type="transmembrane region" description="Helical" evidence="1">
    <location>
        <begin position="253"/>
        <end position="275"/>
    </location>
</feature>
<comment type="caution">
    <text evidence="2">The sequence shown here is derived from an EMBL/GenBank/DDBJ whole genome shotgun (WGS) entry which is preliminary data.</text>
</comment>
<feature type="transmembrane region" description="Helical" evidence="1">
    <location>
        <begin position="211"/>
        <end position="233"/>
    </location>
</feature>
<sequence>MENQIRFYGRGGEFFGIWIVNILLSVVTLGIYSAWAKVRTKKYFYGNTELGADRFDYHGQPLQILKGRIVAIICVWVWVLSSNTLPLLSGVLLLLFIALMPWLIVSNTRFDARMTSYRNVRFNFVGTLGGAYMVFLGWPAALFVLFGGSMALAANLPTALAGVLGLVIAVAAFIGYVWIAMRSSAYFVNGYRYGNRPFTATLTTRAYVKTYLLAGALGAALSLVMVLIMGFSVGLSALTQLAHGPEAINPGALIFMGVFFYISMFVVMLVVSGFVHARIRNYVFSQVSVEGEPAYGLGSRMTAGGLVMLHLTNFLLALVTLGFGRPWIMVRSARYVADCTVVYGDLSQLTAQGEHFGDDSAIGDEMANAFDLDVGIG</sequence>
<protein>
    <submittedName>
        <fullName evidence="2">Uncharacterized protein</fullName>
    </submittedName>
</protein>
<dbReference type="OrthoDB" id="9765721at2"/>
<dbReference type="AlphaFoldDB" id="A0A0J1GG24"/>
<evidence type="ECO:0000256" key="1">
    <source>
        <dbReference type="SAM" id="Phobius"/>
    </source>
</evidence>
<keyword evidence="1" id="KW-0812">Transmembrane</keyword>
<feature type="transmembrane region" description="Helical" evidence="1">
    <location>
        <begin position="15"/>
        <end position="35"/>
    </location>
</feature>
<feature type="transmembrane region" description="Helical" evidence="1">
    <location>
        <begin position="125"/>
        <end position="146"/>
    </location>
</feature>
<dbReference type="Proteomes" id="UP000036426">
    <property type="component" value="Unassembled WGS sequence"/>
</dbReference>
<feature type="transmembrane region" description="Helical" evidence="1">
    <location>
        <begin position="158"/>
        <end position="179"/>
    </location>
</feature>
<feature type="transmembrane region" description="Helical" evidence="1">
    <location>
        <begin position="87"/>
        <end position="105"/>
    </location>
</feature>
<accession>A0A0J1GG24</accession>
<dbReference type="EMBL" id="LDOV01000052">
    <property type="protein sequence ID" value="KLU98525.1"/>
    <property type="molecule type" value="Genomic_DNA"/>
</dbReference>
<evidence type="ECO:0000313" key="3">
    <source>
        <dbReference type="Proteomes" id="UP000036426"/>
    </source>
</evidence>
<feature type="transmembrane region" description="Helical" evidence="1">
    <location>
        <begin position="64"/>
        <end position="81"/>
    </location>
</feature>
<proteinExistence type="predicted"/>
<dbReference type="PATRIC" id="fig|754436.4.peg.4680"/>
<dbReference type="Pfam" id="PF05987">
    <property type="entry name" value="DUF898"/>
    <property type="match status" value="1"/>
</dbReference>
<feature type="transmembrane region" description="Helical" evidence="1">
    <location>
        <begin position="306"/>
        <end position="328"/>
    </location>
</feature>
<gene>
    <name evidence="2" type="ORF">ABT58_22270</name>
</gene>
<organism evidence="2 3">
    <name type="scientific">Photobacterium aphoticum</name>
    <dbReference type="NCBI Taxonomy" id="754436"/>
    <lineage>
        <taxon>Bacteria</taxon>
        <taxon>Pseudomonadati</taxon>
        <taxon>Pseudomonadota</taxon>
        <taxon>Gammaproteobacteria</taxon>
        <taxon>Vibrionales</taxon>
        <taxon>Vibrionaceae</taxon>
        <taxon>Photobacterium</taxon>
    </lineage>
</organism>
<keyword evidence="3" id="KW-1185">Reference proteome</keyword>
<reference evidence="2 3" key="1">
    <citation type="submission" date="2015-05" db="EMBL/GenBank/DDBJ databases">
        <title>Photobacterium galathea sp. nov.</title>
        <authorList>
            <person name="Machado H."/>
            <person name="Gram L."/>
        </authorList>
    </citation>
    <scope>NUCLEOTIDE SEQUENCE [LARGE SCALE GENOMIC DNA]</scope>
    <source>
        <strain evidence="2 3">DSM 25995</strain>
    </source>
</reference>
<keyword evidence="1" id="KW-1133">Transmembrane helix</keyword>
<dbReference type="RefSeq" id="WP_047876635.1">
    <property type="nucleotide sequence ID" value="NZ_JBHLZK010000010.1"/>
</dbReference>
<keyword evidence="1" id="KW-0472">Membrane</keyword>
<name>A0A0J1GG24_9GAMM</name>
<dbReference type="InterPro" id="IPR010295">
    <property type="entry name" value="DUF898"/>
</dbReference>